<feature type="region of interest" description="Disordered" evidence="1">
    <location>
        <begin position="29"/>
        <end position="51"/>
    </location>
</feature>
<dbReference type="AlphaFoldDB" id="A0A5Q5CC57"/>
<keyword evidence="2" id="KW-1133">Transmembrane helix</keyword>
<dbReference type="KEGG" id="mjl:Mjls_0935"/>
<feature type="transmembrane region" description="Helical" evidence="2">
    <location>
        <begin position="564"/>
        <end position="581"/>
    </location>
</feature>
<keyword evidence="2" id="KW-0812">Transmembrane</keyword>
<sequence length="614" mass="66231">MADQKCKECGTLNAADVRFCKSCDAFLDPQPAPEPGPVQPSPDDNRAQPPQVELAATEASVSPDTAGAVEIRIRNGSTIVDAYRVDPVDPPEWLVVEQPEIRLMPGENKSVKVTFSIRAGSFVEAQTVKVPLRICSLRDLAKFAETQVALVVPPSGPKVSITARPTVVSVEDETSGKFQIILDNRASNHARRVVLSGTDPEATVLFHFVSPTEEVAAGKSSTVEVRFDVPPLDEGERRTRQLTVTATDGDESDSAVVTVEQEQSATLPLKLRLQPSKLRVEDCPVADLTLLIDNSDGKHDRAVRLEGRDPENAIRFTFPTPEVEVKAGKVATLRFSVSAKQPPAGELTLRDFTVVAAEGTRESETGGTFTQVTSQPPILTAELRLHPETLRRRDRTNGTYQVTLENHDRSQWLQANLFAWDQERMMRFSFAPDRFDIPPGGSTAAWLSVSAPKPPRGKEVTRTFQVEASDGVESVTRNGTLVQSGSNWIPIVRAVLTLLGGIAVAVGTFTPWMINLPDYWITELPRIGSATDDVERTQPAIRAAILFMAVMMTIGLAGRGGKATVSAAVLIATTLIGYFVYVSSQVSTGGPMYGAYLIGAGALIGAAGGLLGRL</sequence>
<evidence type="ECO:0000313" key="3">
    <source>
        <dbReference type="EMBL" id="ABN96744.1"/>
    </source>
</evidence>
<feature type="transmembrane region" description="Helical" evidence="2">
    <location>
        <begin position="491"/>
        <end position="514"/>
    </location>
</feature>
<keyword evidence="2" id="KW-0472">Membrane</keyword>
<accession>A0A5Q5CC57</accession>
<reference evidence="3" key="1">
    <citation type="submission" date="2007-02" db="EMBL/GenBank/DDBJ databases">
        <title>Complete sequence of Mycobacterium sp. JLS.</title>
        <authorList>
            <consortium name="US DOE Joint Genome Institute"/>
            <person name="Copeland A."/>
            <person name="Lucas S."/>
            <person name="Lapidus A."/>
            <person name="Barry K."/>
            <person name="Detter J.C."/>
            <person name="Glavina del Rio T."/>
            <person name="Hammon N."/>
            <person name="Israni S."/>
            <person name="Dalin E."/>
            <person name="Tice H."/>
            <person name="Pitluck S."/>
            <person name="Chain P."/>
            <person name="Malfatti S."/>
            <person name="Shin M."/>
            <person name="Vergez L."/>
            <person name="Schmutz J."/>
            <person name="Larimer F."/>
            <person name="Land M."/>
            <person name="Hauser L."/>
            <person name="Kyrpides N."/>
            <person name="Mikhailova N."/>
            <person name="Miller C.D."/>
            <person name="Anderson A.J."/>
            <person name="Sims R.C."/>
            <person name="Richardson P."/>
        </authorList>
    </citation>
    <scope>NUCLEOTIDE SEQUENCE [LARGE SCALE GENOMIC DNA]</scope>
    <source>
        <strain evidence="3">JLS</strain>
    </source>
</reference>
<organism evidence="3">
    <name type="scientific">Mycobacterium sp. (strain JLS)</name>
    <dbReference type="NCBI Taxonomy" id="164757"/>
    <lineage>
        <taxon>Bacteria</taxon>
        <taxon>Bacillati</taxon>
        <taxon>Actinomycetota</taxon>
        <taxon>Actinomycetes</taxon>
        <taxon>Mycobacteriales</taxon>
        <taxon>Mycobacteriaceae</taxon>
        <taxon>Mycobacterium</taxon>
    </lineage>
</organism>
<evidence type="ECO:0000256" key="1">
    <source>
        <dbReference type="SAM" id="MobiDB-lite"/>
    </source>
</evidence>
<name>A0A5Q5CC57_MYCSJ</name>
<feature type="compositionally biased region" description="Pro residues" evidence="1">
    <location>
        <begin position="30"/>
        <end position="40"/>
    </location>
</feature>
<evidence type="ECO:0000256" key="2">
    <source>
        <dbReference type="SAM" id="Phobius"/>
    </source>
</evidence>
<proteinExistence type="predicted"/>
<feature type="transmembrane region" description="Helical" evidence="2">
    <location>
        <begin position="593"/>
        <end position="612"/>
    </location>
</feature>
<gene>
    <name evidence="3" type="ordered locus">Mjls_0935</name>
</gene>
<protein>
    <submittedName>
        <fullName evidence="3">Uncharacterized protein</fullName>
    </submittedName>
</protein>
<feature type="transmembrane region" description="Helical" evidence="2">
    <location>
        <begin position="540"/>
        <end position="557"/>
    </location>
</feature>
<dbReference type="EMBL" id="CP000580">
    <property type="protein sequence ID" value="ABN96744.1"/>
    <property type="molecule type" value="Genomic_DNA"/>
</dbReference>